<keyword evidence="4 6" id="KW-0472">Membrane</keyword>
<evidence type="ECO:0000256" key="1">
    <source>
        <dbReference type="ARBA" id="ARBA00004141"/>
    </source>
</evidence>
<evidence type="ECO:0000313" key="8">
    <source>
        <dbReference type="EMBL" id="KAL1863092.1"/>
    </source>
</evidence>
<accession>A0ABR3WJD5</accession>
<name>A0ABR3WJD5_9PEZI</name>
<feature type="transmembrane region" description="Helical" evidence="6">
    <location>
        <begin position="84"/>
        <end position="103"/>
    </location>
</feature>
<sequence length="292" mass="32017">MISAIIAIVTGKLSIIAFLDQIRGRHQGRPWFLWFIGGSNIIVNITVVITILLQCSPVEKIWDDRVAGNCDGRTLNLKYAFFQGSYSAVSDAVLAIYPIYLIWGLQVTLRMKIGLCFLLGFGLIAAACSALKTAELTNLQHTDEEGDITYFVARLSLTTIIEAWIVLVGGCIPPCRPLLKALMIRIRGTTSSLTRTYQTSHPYQRYDKYGGPSLGGRALSGTGRFVRASLTGRAATGNHTRVYHGPKGGVAAEFEMHDSTLSRACDSDKTLVPLKDPSRAIVMTRRTDVDFS</sequence>
<dbReference type="PANTHER" id="PTHR33048">
    <property type="entry name" value="PTH11-LIKE INTEGRAL MEMBRANE PROTEIN (AFU_ORTHOLOGUE AFUA_5G11245)"/>
    <property type="match status" value="1"/>
</dbReference>
<feature type="transmembrane region" description="Helical" evidence="6">
    <location>
        <begin position="31"/>
        <end position="53"/>
    </location>
</feature>
<evidence type="ECO:0000259" key="7">
    <source>
        <dbReference type="Pfam" id="PF20684"/>
    </source>
</evidence>
<evidence type="ECO:0000313" key="9">
    <source>
        <dbReference type="Proteomes" id="UP001583177"/>
    </source>
</evidence>
<dbReference type="Pfam" id="PF20684">
    <property type="entry name" value="Fung_rhodopsin"/>
    <property type="match status" value="1"/>
</dbReference>
<keyword evidence="3 6" id="KW-1133">Transmembrane helix</keyword>
<proteinExistence type="inferred from homology"/>
<dbReference type="InterPro" id="IPR052337">
    <property type="entry name" value="SAT4-like"/>
</dbReference>
<feature type="transmembrane region" description="Helical" evidence="6">
    <location>
        <begin position="115"/>
        <end position="134"/>
    </location>
</feature>
<evidence type="ECO:0000256" key="4">
    <source>
        <dbReference type="ARBA" id="ARBA00023136"/>
    </source>
</evidence>
<protein>
    <recommendedName>
        <fullName evidence="7">Rhodopsin domain-containing protein</fullName>
    </recommendedName>
</protein>
<feature type="domain" description="Rhodopsin" evidence="7">
    <location>
        <begin position="5"/>
        <end position="180"/>
    </location>
</feature>
<comment type="similarity">
    <text evidence="5">Belongs to the SAT4 family.</text>
</comment>
<comment type="caution">
    <text evidence="8">The sequence shown here is derived from an EMBL/GenBank/DDBJ whole genome shotgun (WGS) entry which is preliminary data.</text>
</comment>
<evidence type="ECO:0000256" key="2">
    <source>
        <dbReference type="ARBA" id="ARBA00022692"/>
    </source>
</evidence>
<dbReference type="EMBL" id="JAWRVE010000074">
    <property type="protein sequence ID" value="KAL1863092.1"/>
    <property type="molecule type" value="Genomic_DNA"/>
</dbReference>
<reference evidence="8 9" key="1">
    <citation type="journal article" date="2024" name="IMA Fungus">
        <title>IMA Genome - F19 : A genome assembly and annotation guide to empower mycologists, including annotated draft genome sequences of Ceratocystis pirilliformis, Diaporthe australafricana, Fusarium ophioides, Paecilomyces lecythidis, and Sporothrix stenoceras.</title>
        <authorList>
            <person name="Aylward J."/>
            <person name="Wilson A.M."/>
            <person name="Visagie C.M."/>
            <person name="Spraker J."/>
            <person name="Barnes I."/>
            <person name="Buitendag C."/>
            <person name="Ceriani C."/>
            <person name="Del Mar Angel L."/>
            <person name="du Plessis D."/>
            <person name="Fuchs T."/>
            <person name="Gasser K."/>
            <person name="Kramer D."/>
            <person name="Li W."/>
            <person name="Munsamy K."/>
            <person name="Piso A."/>
            <person name="Price J.L."/>
            <person name="Sonnekus B."/>
            <person name="Thomas C."/>
            <person name="van der Nest A."/>
            <person name="van Dijk A."/>
            <person name="van Heerden A."/>
            <person name="van Vuuren N."/>
            <person name="Yilmaz N."/>
            <person name="Duong T.A."/>
            <person name="van der Merwe N.A."/>
            <person name="Wingfield M.J."/>
            <person name="Wingfield B.D."/>
        </authorList>
    </citation>
    <scope>NUCLEOTIDE SEQUENCE [LARGE SCALE GENOMIC DNA]</scope>
    <source>
        <strain evidence="8 9">CMW 18300</strain>
    </source>
</reference>
<organism evidence="8 9">
    <name type="scientific">Diaporthe australafricana</name>
    <dbReference type="NCBI Taxonomy" id="127596"/>
    <lineage>
        <taxon>Eukaryota</taxon>
        <taxon>Fungi</taxon>
        <taxon>Dikarya</taxon>
        <taxon>Ascomycota</taxon>
        <taxon>Pezizomycotina</taxon>
        <taxon>Sordariomycetes</taxon>
        <taxon>Sordariomycetidae</taxon>
        <taxon>Diaporthales</taxon>
        <taxon>Diaporthaceae</taxon>
        <taxon>Diaporthe</taxon>
    </lineage>
</organism>
<keyword evidence="2 6" id="KW-0812">Transmembrane</keyword>
<evidence type="ECO:0000256" key="3">
    <source>
        <dbReference type="ARBA" id="ARBA00022989"/>
    </source>
</evidence>
<evidence type="ECO:0000256" key="6">
    <source>
        <dbReference type="SAM" id="Phobius"/>
    </source>
</evidence>
<dbReference type="InterPro" id="IPR049326">
    <property type="entry name" value="Rhodopsin_dom_fungi"/>
</dbReference>
<gene>
    <name evidence="8" type="ORF">Daus18300_008083</name>
</gene>
<dbReference type="Proteomes" id="UP001583177">
    <property type="component" value="Unassembled WGS sequence"/>
</dbReference>
<comment type="subcellular location">
    <subcellularLocation>
        <location evidence="1">Membrane</location>
        <topology evidence="1">Multi-pass membrane protein</topology>
    </subcellularLocation>
</comment>
<dbReference type="PANTHER" id="PTHR33048:SF165">
    <property type="entry name" value="INTEGRAL MEMBRANE PROTEIN"/>
    <property type="match status" value="1"/>
</dbReference>
<evidence type="ECO:0000256" key="5">
    <source>
        <dbReference type="ARBA" id="ARBA00038359"/>
    </source>
</evidence>
<keyword evidence="9" id="KW-1185">Reference proteome</keyword>
<feature type="transmembrane region" description="Helical" evidence="6">
    <location>
        <begin position="154"/>
        <end position="175"/>
    </location>
</feature>